<feature type="transmembrane region" description="Helical" evidence="1">
    <location>
        <begin position="41"/>
        <end position="62"/>
    </location>
</feature>
<feature type="transmembrane region" description="Helical" evidence="1">
    <location>
        <begin position="97"/>
        <end position="117"/>
    </location>
</feature>
<keyword evidence="1" id="KW-0812">Transmembrane</keyword>
<accession>A0A1V1P890</accession>
<comment type="caution">
    <text evidence="2">The sequence shown here is derived from an EMBL/GenBank/DDBJ whole genome shotgun (WGS) entry which is preliminary data.</text>
</comment>
<protein>
    <submittedName>
        <fullName evidence="2">Uncharacterized protein</fullName>
    </submittedName>
</protein>
<organism evidence="2 3">
    <name type="scientific">Candidatus Magnetoglobus multicellularis str. Araruama</name>
    <dbReference type="NCBI Taxonomy" id="890399"/>
    <lineage>
        <taxon>Bacteria</taxon>
        <taxon>Pseudomonadati</taxon>
        <taxon>Thermodesulfobacteriota</taxon>
        <taxon>Desulfobacteria</taxon>
        <taxon>Desulfobacterales</taxon>
        <taxon>Desulfobacteraceae</taxon>
        <taxon>Candidatus Magnetoglobus</taxon>
    </lineage>
</organism>
<evidence type="ECO:0000313" key="3">
    <source>
        <dbReference type="Proteomes" id="UP000189670"/>
    </source>
</evidence>
<evidence type="ECO:0000256" key="1">
    <source>
        <dbReference type="SAM" id="Phobius"/>
    </source>
</evidence>
<keyword evidence="1" id="KW-1133">Transmembrane helix</keyword>
<dbReference type="Proteomes" id="UP000189670">
    <property type="component" value="Unassembled WGS sequence"/>
</dbReference>
<sequence length="174" mass="20025">MKMTPQKKISITQTYRDFIDHYQDPNQIAPFLGKVGAVQSLFFWIKQWIAVSIPVILCVLYLGGMDQISLSDTFGVKVWVEFCLTILIRLFQPEGLVAMLSLILIECFFCVQLASGWHKKLARKSHSLYCDLGKQVCTQMMITLHESLHPLIQWSQRAQADCLSINKLFNQKKQ</sequence>
<gene>
    <name evidence="2" type="ORF">OMM_02841</name>
</gene>
<dbReference type="AlphaFoldDB" id="A0A1V1P890"/>
<reference evidence="3" key="1">
    <citation type="submission" date="2012-11" db="EMBL/GenBank/DDBJ databases">
        <authorList>
            <person name="Lucero-Rivera Y.E."/>
            <person name="Tovar-Ramirez D."/>
        </authorList>
    </citation>
    <scope>NUCLEOTIDE SEQUENCE [LARGE SCALE GENOMIC DNA]</scope>
    <source>
        <strain evidence="3">Araruama</strain>
    </source>
</reference>
<proteinExistence type="predicted"/>
<keyword evidence="1" id="KW-0472">Membrane</keyword>
<dbReference type="EMBL" id="ATBP01000339">
    <property type="protein sequence ID" value="ETR70976.1"/>
    <property type="molecule type" value="Genomic_DNA"/>
</dbReference>
<name>A0A1V1P890_9BACT</name>
<evidence type="ECO:0000313" key="2">
    <source>
        <dbReference type="EMBL" id="ETR70976.1"/>
    </source>
</evidence>